<feature type="region of interest" description="Disordered" evidence="1">
    <location>
        <begin position="1"/>
        <end position="24"/>
    </location>
</feature>
<dbReference type="PANTHER" id="PTHR21310:SF55">
    <property type="entry name" value="AMINOGLYCOSIDE PHOSPHOTRANSFERASE DOMAIN-CONTAINING PROTEIN"/>
    <property type="match status" value="1"/>
</dbReference>
<dbReference type="InterPro" id="IPR051678">
    <property type="entry name" value="AGP_Transferase"/>
</dbReference>
<dbReference type="SUPFAM" id="SSF56112">
    <property type="entry name" value="Protein kinase-like (PK-like)"/>
    <property type="match status" value="1"/>
</dbReference>
<evidence type="ECO:0000256" key="1">
    <source>
        <dbReference type="SAM" id="MobiDB-lite"/>
    </source>
</evidence>
<feature type="compositionally biased region" description="Polar residues" evidence="1">
    <location>
        <begin position="12"/>
        <end position="24"/>
    </location>
</feature>
<dbReference type="Proteomes" id="UP000235371">
    <property type="component" value="Unassembled WGS sequence"/>
</dbReference>
<organism evidence="3 4">
    <name type="scientific">Hyaloscypha bicolor E</name>
    <dbReference type="NCBI Taxonomy" id="1095630"/>
    <lineage>
        <taxon>Eukaryota</taxon>
        <taxon>Fungi</taxon>
        <taxon>Dikarya</taxon>
        <taxon>Ascomycota</taxon>
        <taxon>Pezizomycotina</taxon>
        <taxon>Leotiomycetes</taxon>
        <taxon>Helotiales</taxon>
        <taxon>Hyaloscyphaceae</taxon>
        <taxon>Hyaloscypha</taxon>
        <taxon>Hyaloscypha bicolor</taxon>
    </lineage>
</organism>
<dbReference type="GeneID" id="36593875"/>
<dbReference type="InterPro" id="IPR002575">
    <property type="entry name" value="Aminoglycoside_PTrfase"/>
</dbReference>
<evidence type="ECO:0000313" key="3">
    <source>
        <dbReference type="EMBL" id="PMD60994.1"/>
    </source>
</evidence>
<dbReference type="OrthoDB" id="2906425at2759"/>
<reference evidence="3 4" key="1">
    <citation type="submission" date="2016-04" db="EMBL/GenBank/DDBJ databases">
        <title>A degradative enzymes factory behind the ericoid mycorrhizal symbiosis.</title>
        <authorList>
            <consortium name="DOE Joint Genome Institute"/>
            <person name="Martino E."/>
            <person name="Morin E."/>
            <person name="Grelet G."/>
            <person name="Kuo A."/>
            <person name="Kohler A."/>
            <person name="Daghino S."/>
            <person name="Barry K."/>
            <person name="Choi C."/>
            <person name="Cichocki N."/>
            <person name="Clum A."/>
            <person name="Copeland A."/>
            <person name="Hainaut M."/>
            <person name="Haridas S."/>
            <person name="Labutti K."/>
            <person name="Lindquist E."/>
            <person name="Lipzen A."/>
            <person name="Khouja H.-R."/>
            <person name="Murat C."/>
            <person name="Ohm R."/>
            <person name="Olson A."/>
            <person name="Spatafora J."/>
            <person name="Veneault-Fourrey C."/>
            <person name="Henrissat B."/>
            <person name="Grigoriev I."/>
            <person name="Martin F."/>
            <person name="Perotto S."/>
        </authorList>
    </citation>
    <scope>NUCLEOTIDE SEQUENCE [LARGE SCALE GENOMIC DNA]</scope>
    <source>
        <strain evidence="3 4">E</strain>
    </source>
</reference>
<gene>
    <name evidence="3" type="ORF">K444DRAFT_652473</name>
</gene>
<protein>
    <recommendedName>
        <fullName evidence="2">Aminoglycoside phosphotransferase domain-containing protein</fullName>
    </recommendedName>
</protein>
<dbReference type="InterPro" id="IPR011009">
    <property type="entry name" value="Kinase-like_dom_sf"/>
</dbReference>
<keyword evidence="4" id="KW-1185">Reference proteome</keyword>
<feature type="domain" description="Aminoglycoside phosphotransferase" evidence="2">
    <location>
        <begin position="151"/>
        <end position="210"/>
    </location>
</feature>
<proteinExistence type="predicted"/>
<dbReference type="EMBL" id="KZ613787">
    <property type="protein sequence ID" value="PMD60994.1"/>
    <property type="molecule type" value="Genomic_DNA"/>
</dbReference>
<sequence length="232" mass="26881">MSERDSIILPVSSPTNTRSKPSLSVNDTPLRRFFVLATPRLLNRILPRHGPVLMLSKHLCIEHTSIPIPKVHCAFERKGYKYIFMETLERVQGHILRDDWLERSQGISNVVGGPLFNGRPPGGPHLREGYEGGNEDAPDANRLVEWHNQSCGKPIFTHGDPSTMNIIVRGDEVIGNIDWETAGWWPEYWEYTSAWHVNPYNEFWREEVDKFLEPKVEELDMERARRKFFGDF</sequence>
<accession>A0A2J6TD94</accession>
<name>A0A2J6TD94_9HELO</name>
<dbReference type="PANTHER" id="PTHR21310">
    <property type="entry name" value="AMINOGLYCOSIDE PHOSPHOTRANSFERASE-RELATED-RELATED"/>
    <property type="match status" value="1"/>
</dbReference>
<dbReference type="RefSeq" id="XP_024737898.1">
    <property type="nucleotide sequence ID" value="XM_024885798.1"/>
</dbReference>
<dbReference type="Gene3D" id="3.90.1200.10">
    <property type="match status" value="1"/>
</dbReference>
<dbReference type="InParanoid" id="A0A2J6TD94"/>
<evidence type="ECO:0000259" key="2">
    <source>
        <dbReference type="Pfam" id="PF01636"/>
    </source>
</evidence>
<dbReference type="Pfam" id="PF01636">
    <property type="entry name" value="APH"/>
    <property type="match status" value="1"/>
</dbReference>
<evidence type="ECO:0000313" key="4">
    <source>
        <dbReference type="Proteomes" id="UP000235371"/>
    </source>
</evidence>
<dbReference type="AlphaFoldDB" id="A0A2J6TD94"/>
<dbReference type="STRING" id="1095630.A0A2J6TD94"/>